<proteinExistence type="predicted"/>
<dbReference type="Proteomes" id="UP001228581">
    <property type="component" value="Unassembled WGS sequence"/>
</dbReference>
<dbReference type="EMBL" id="JASJOT010000059">
    <property type="protein sequence ID" value="MDJ1498787.1"/>
    <property type="molecule type" value="Genomic_DNA"/>
</dbReference>
<keyword evidence="2" id="KW-1185">Reference proteome</keyword>
<sequence>MDFTRKARQFANAPFSRQLMLEILKEYKRPNDKISELIKAGLLISLKKGLYIPGANAELPGPEPFLIANHLYGPSYVSLESALSYWELIPERVYEISSVTLKASKTYKTPKGRFSYQHIPSPYYSFGLRSVELQPNQVALLASPEKALCDKIVITSGISLRSSRQVMDFLLDDLRIDYHKLKKLDKKAILSWADDAPKSNSIHMLVKALKAL</sequence>
<reference evidence="1 2" key="1">
    <citation type="submission" date="2023-05" db="EMBL/GenBank/DDBJ databases">
        <authorList>
            <person name="Zhang X."/>
        </authorList>
    </citation>
    <scope>NUCLEOTIDE SEQUENCE [LARGE SCALE GENOMIC DNA]</scope>
    <source>
        <strain evidence="1 2">DM2B3-1</strain>
    </source>
</reference>
<comment type="caution">
    <text evidence="1">The sequence shown here is derived from an EMBL/GenBank/DDBJ whole genome shotgun (WGS) entry which is preliminary data.</text>
</comment>
<organism evidence="1 2">
    <name type="scientific">Xanthocytophaga flava</name>
    <dbReference type="NCBI Taxonomy" id="3048013"/>
    <lineage>
        <taxon>Bacteria</taxon>
        <taxon>Pseudomonadati</taxon>
        <taxon>Bacteroidota</taxon>
        <taxon>Cytophagia</taxon>
        <taxon>Cytophagales</taxon>
        <taxon>Rhodocytophagaceae</taxon>
        <taxon>Xanthocytophaga</taxon>
    </lineage>
</organism>
<dbReference type="RefSeq" id="WP_314005562.1">
    <property type="nucleotide sequence ID" value="NZ_JASJOT010000059.1"/>
</dbReference>
<name>A0ABT7D0T9_9BACT</name>
<evidence type="ECO:0008006" key="3">
    <source>
        <dbReference type="Google" id="ProtNLM"/>
    </source>
</evidence>
<evidence type="ECO:0000313" key="2">
    <source>
        <dbReference type="Proteomes" id="UP001228581"/>
    </source>
</evidence>
<accession>A0ABT7D0T9</accession>
<gene>
    <name evidence="1" type="ORF">QNI19_38010</name>
</gene>
<protein>
    <recommendedName>
        <fullName evidence="3">Transcriptional regulator, AbiEi antitoxin, Type IV TA system</fullName>
    </recommendedName>
</protein>
<evidence type="ECO:0000313" key="1">
    <source>
        <dbReference type="EMBL" id="MDJ1498787.1"/>
    </source>
</evidence>